<protein>
    <submittedName>
        <fullName evidence="1">Uncharacterized protein</fullName>
    </submittedName>
</protein>
<sequence length="56" mass="6606">MQRNIKFLQIKHLVMMCFWVTPLPIPNRMVKPITADGTAWATVWESKWSPGKYMAR</sequence>
<reference evidence="1" key="1">
    <citation type="journal article" date="2025" name="Int. J. Syst. Evol. Microbiol.">
        <title>Inconstantimicrobium mannanitabidum sp. nov., a novel member of the family Clostridiaceae isolated from anoxic soil under the treatment of reductive soil disinfestation.</title>
        <authorList>
            <person name="Ueki A."/>
            <person name="Tonouchi A."/>
            <person name="Honma S."/>
            <person name="Kaku N."/>
            <person name="Ueki K."/>
        </authorList>
    </citation>
    <scope>NUCLEOTIDE SEQUENCE</scope>
    <source>
        <strain evidence="1">TW13</strain>
    </source>
</reference>
<comment type="caution">
    <text evidence="1">The sequence shown here is derived from an EMBL/GenBank/DDBJ whole genome shotgun (WGS) entry which is preliminary data.</text>
</comment>
<dbReference type="Proteomes" id="UP001058074">
    <property type="component" value="Unassembled WGS sequence"/>
</dbReference>
<keyword evidence="2" id="KW-1185">Reference proteome</keyword>
<dbReference type="EMBL" id="BROD01000001">
    <property type="protein sequence ID" value="GKX68074.1"/>
    <property type="molecule type" value="Genomic_DNA"/>
</dbReference>
<accession>A0ACB5RG59</accession>
<name>A0ACB5RG59_9CLOT</name>
<gene>
    <name evidence="1" type="ORF">rsdtw13_33320</name>
</gene>
<evidence type="ECO:0000313" key="1">
    <source>
        <dbReference type="EMBL" id="GKX68074.1"/>
    </source>
</evidence>
<organism evidence="1 2">
    <name type="scientific">Inconstantimicrobium mannanitabidum</name>
    <dbReference type="NCBI Taxonomy" id="1604901"/>
    <lineage>
        <taxon>Bacteria</taxon>
        <taxon>Bacillati</taxon>
        <taxon>Bacillota</taxon>
        <taxon>Clostridia</taxon>
        <taxon>Eubacteriales</taxon>
        <taxon>Clostridiaceae</taxon>
        <taxon>Inconstantimicrobium</taxon>
    </lineage>
</organism>
<evidence type="ECO:0000313" key="2">
    <source>
        <dbReference type="Proteomes" id="UP001058074"/>
    </source>
</evidence>
<proteinExistence type="predicted"/>